<evidence type="ECO:0000313" key="2">
    <source>
        <dbReference type="EMBL" id="OEJ64381.1"/>
    </source>
</evidence>
<accession>A0A1E5Q3R7</accession>
<keyword evidence="1" id="KW-0732">Signal</keyword>
<evidence type="ECO:0000256" key="1">
    <source>
        <dbReference type="SAM" id="SignalP"/>
    </source>
</evidence>
<sequence>MRSLFLIAATAFALSACAQPSERLAPATTPNTVQEQPTKPKITTAQLLGQGGSWVMAQLGEPAFVRTERTANIWQYKNDVCVLNVFLYADDDTQKEVKPRVLHFDARDAQGTNTDRDTCLSALQD</sequence>
<feature type="signal peptide" evidence="1">
    <location>
        <begin position="1"/>
        <end position="18"/>
    </location>
</feature>
<gene>
    <name evidence="2" type="ORF">BEN30_16340</name>
</gene>
<dbReference type="STRING" id="28181.BEN30_16340"/>
<evidence type="ECO:0008006" key="4">
    <source>
        <dbReference type="Google" id="ProtNLM"/>
    </source>
</evidence>
<protein>
    <recommendedName>
        <fullName evidence="4">Lipoprotein SmpA/OmlA domain-containing protein</fullName>
    </recommendedName>
</protein>
<comment type="caution">
    <text evidence="2">The sequence shown here is derived from an EMBL/GenBank/DDBJ whole genome shotgun (WGS) entry which is preliminary data.</text>
</comment>
<dbReference type="EMBL" id="MCGG01000071">
    <property type="protein sequence ID" value="OEJ64381.1"/>
    <property type="molecule type" value="Genomic_DNA"/>
</dbReference>
<dbReference type="RefSeq" id="WP_069959234.1">
    <property type="nucleotide sequence ID" value="NZ_MCGG01000071.1"/>
</dbReference>
<reference evidence="3" key="1">
    <citation type="submission" date="2016-07" db="EMBL/GenBank/DDBJ databases">
        <authorList>
            <person name="Florea S."/>
            <person name="Webb J.S."/>
            <person name="Jaromczyk J."/>
            <person name="Schardl C.L."/>
        </authorList>
    </citation>
    <scope>NUCLEOTIDE SEQUENCE [LARGE SCALE GENOMIC DNA]</scope>
    <source>
        <strain evidence="3">MV-1</strain>
    </source>
</reference>
<proteinExistence type="predicted"/>
<evidence type="ECO:0000313" key="3">
    <source>
        <dbReference type="Proteomes" id="UP000095347"/>
    </source>
</evidence>
<dbReference type="Proteomes" id="UP000095347">
    <property type="component" value="Unassembled WGS sequence"/>
</dbReference>
<dbReference type="OrthoDB" id="7376129at2"/>
<dbReference type="AlphaFoldDB" id="A0A1E5Q3R7"/>
<dbReference type="PROSITE" id="PS51257">
    <property type="entry name" value="PROKAR_LIPOPROTEIN"/>
    <property type="match status" value="1"/>
</dbReference>
<feature type="chain" id="PRO_5009184045" description="Lipoprotein SmpA/OmlA domain-containing protein" evidence="1">
    <location>
        <begin position="19"/>
        <end position="125"/>
    </location>
</feature>
<name>A0A1E5Q3R7_9PROT</name>
<organism evidence="2 3">
    <name type="scientific">Magnetovibrio blakemorei</name>
    <dbReference type="NCBI Taxonomy" id="28181"/>
    <lineage>
        <taxon>Bacteria</taxon>
        <taxon>Pseudomonadati</taxon>
        <taxon>Pseudomonadota</taxon>
        <taxon>Alphaproteobacteria</taxon>
        <taxon>Rhodospirillales</taxon>
        <taxon>Magnetovibrionaceae</taxon>
        <taxon>Magnetovibrio</taxon>
    </lineage>
</organism>
<keyword evidence="3" id="KW-1185">Reference proteome</keyword>